<evidence type="ECO:0008006" key="3">
    <source>
        <dbReference type="Google" id="ProtNLM"/>
    </source>
</evidence>
<dbReference type="Pfam" id="PF22011">
    <property type="entry name" value="DUF6931"/>
    <property type="match status" value="1"/>
</dbReference>
<dbReference type="InterPro" id="IPR053855">
    <property type="entry name" value="DUF6931"/>
</dbReference>
<dbReference type="Proteomes" id="UP000241346">
    <property type="component" value="Unassembled WGS sequence"/>
</dbReference>
<organism evidence="1 2">
    <name type="scientific">Photobacterium rosenbergii</name>
    <dbReference type="NCBI Taxonomy" id="294936"/>
    <lineage>
        <taxon>Bacteria</taxon>
        <taxon>Pseudomonadati</taxon>
        <taxon>Pseudomonadota</taxon>
        <taxon>Gammaproteobacteria</taxon>
        <taxon>Vibrionales</taxon>
        <taxon>Vibrionaceae</taxon>
        <taxon>Photobacterium</taxon>
    </lineage>
</organism>
<reference evidence="1 2" key="1">
    <citation type="submission" date="2018-03" db="EMBL/GenBank/DDBJ databases">
        <title>Whole genome sequencing of Histamine producing bacteria.</title>
        <authorList>
            <person name="Butler K."/>
        </authorList>
    </citation>
    <scope>NUCLEOTIDE SEQUENCE [LARGE SCALE GENOMIC DNA]</scope>
    <source>
        <strain evidence="1 2">DSM 19138</strain>
    </source>
</reference>
<dbReference type="RefSeq" id="WP_107296768.1">
    <property type="nucleotide sequence ID" value="NZ_PYMB01000001.1"/>
</dbReference>
<dbReference type="AlphaFoldDB" id="A0A2T3NKU3"/>
<sequence length="203" mass="22630">MKKIPYASSTDILGYIALSEEAELVVQCDAPPLEVITQLNQAECYIDLGHFFAHALPMREAIWWCIQAMRLRQPDWSREEAKLIDDCERWVREPNEGQRRRIESQLEAMKDDSAPKWLGQAVFWSGTGSIAPVDNPVVMPVEYLYAKAVAGAVNTAAVIPEWPSKEKGHRKYYQGAFQIALDIANGGAGTVKQGGDVCHALLD</sequence>
<protein>
    <recommendedName>
        <fullName evidence="3">Twin-arginine translocation pathway signal</fullName>
    </recommendedName>
</protein>
<dbReference type="OrthoDB" id="5572566at2"/>
<evidence type="ECO:0000313" key="2">
    <source>
        <dbReference type="Proteomes" id="UP000241346"/>
    </source>
</evidence>
<gene>
    <name evidence="1" type="ORF">C9J01_03840</name>
</gene>
<dbReference type="EMBL" id="PYMB01000001">
    <property type="protein sequence ID" value="PSW16146.1"/>
    <property type="molecule type" value="Genomic_DNA"/>
</dbReference>
<comment type="caution">
    <text evidence="1">The sequence shown here is derived from an EMBL/GenBank/DDBJ whole genome shotgun (WGS) entry which is preliminary data.</text>
</comment>
<name>A0A2T3NKU3_9GAMM</name>
<evidence type="ECO:0000313" key="1">
    <source>
        <dbReference type="EMBL" id="PSW16146.1"/>
    </source>
</evidence>
<proteinExistence type="predicted"/>
<accession>A0A2T3NKU3</accession>